<evidence type="ECO:0000313" key="5">
    <source>
        <dbReference type="Proteomes" id="UP000280296"/>
    </source>
</evidence>
<sequence>MRRIAPLILGALAVFGPIAGASGQAQAPNRIPAPAPAPARTAASGPAPSRSATDDPAVQRAAAPHPASAPAQGSPAAPIPSRPAPAPGQAPAPLAGQQAPAADAGGNTHNAELDTILAQWEQTSGRIETLYAAFEQVDELAVVGEKKTYQGKAYLRRPNLVVLQLEKQVESEGQDSKFVFDRRILANGDEVIEFDGPLRQINIYPLPKDAQQRALEEGPLPFLFRMNVRDFKNRYRASLMPSTQEGTHRIAIYPLHPVDRDAFSVAVLILDARTLQPRSIHTLAPNGKDKQNYYIKELRANVELKPELFAWGADQARKAQQDGWRIIRNPEPQAEPASPPHPPPPGAQPQELTPIPRR</sequence>
<protein>
    <recommendedName>
        <fullName evidence="6">TIGR03009 domain-containing protein</fullName>
    </recommendedName>
</protein>
<feature type="region of interest" description="Disordered" evidence="2">
    <location>
        <begin position="22"/>
        <end position="108"/>
    </location>
</feature>
<dbReference type="InterPro" id="IPR004564">
    <property type="entry name" value="OM_lipoprot_carrier_LolA-like"/>
</dbReference>
<dbReference type="SUPFAM" id="SSF89392">
    <property type="entry name" value="Prokaryotic lipoproteins and lipoprotein localization factors"/>
    <property type="match status" value="1"/>
</dbReference>
<feature type="compositionally biased region" description="Pro residues" evidence="2">
    <location>
        <begin position="337"/>
        <end position="347"/>
    </location>
</feature>
<accession>A0A432MG12</accession>
<dbReference type="OrthoDB" id="243478at2"/>
<gene>
    <name evidence="4" type="ORF">TsocGM_18970</name>
</gene>
<dbReference type="RefSeq" id="WP_126727034.1">
    <property type="nucleotide sequence ID" value="NZ_RYZH01000041.1"/>
</dbReference>
<keyword evidence="5" id="KW-1185">Reference proteome</keyword>
<dbReference type="InterPro" id="IPR029046">
    <property type="entry name" value="LolA/LolB/LppX"/>
</dbReference>
<dbReference type="AlphaFoldDB" id="A0A432MG12"/>
<feature type="compositionally biased region" description="Pro residues" evidence="2">
    <location>
        <begin position="77"/>
        <end position="90"/>
    </location>
</feature>
<name>A0A432MG12_9BACT</name>
<feature type="compositionally biased region" description="Low complexity" evidence="2">
    <location>
        <begin position="38"/>
        <end position="76"/>
    </location>
</feature>
<evidence type="ECO:0000313" key="4">
    <source>
        <dbReference type="EMBL" id="RUL85291.1"/>
    </source>
</evidence>
<evidence type="ECO:0000256" key="2">
    <source>
        <dbReference type="SAM" id="MobiDB-lite"/>
    </source>
</evidence>
<feature type="compositionally biased region" description="Low complexity" evidence="2">
    <location>
        <begin position="91"/>
        <end position="106"/>
    </location>
</feature>
<dbReference type="EMBL" id="RYZH01000041">
    <property type="protein sequence ID" value="RUL85291.1"/>
    <property type="molecule type" value="Genomic_DNA"/>
</dbReference>
<dbReference type="Gene3D" id="2.50.20.10">
    <property type="entry name" value="Lipoprotein localisation LolA/LolB/LppX"/>
    <property type="match status" value="1"/>
</dbReference>
<evidence type="ECO:0000256" key="3">
    <source>
        <dbReference type="SAM" id="SignalP"/>
    </source>
</evidence>
<feature type="chain" id="PRO_5019130080" description="TIGR03009 domain-containing protein" evidence="3">
    <location>
        <begin position="28"/>
        <end position="358"/>
    </location>
</feature>
<reference evidence="4 5" key="1">
    <citation type="submission" date="2018-12" db="EMBL/GenBank/DDBJ databases">
        <authorList>
            <person name="Toschakov S.V."/>
        </authorList>
    </citation>
    <scope>NUCLEOTIDE SEQUENCE [LARGE SCALE GENOMIC DNA]</scope>
    <source>
        <strain evidence="4 5">GM2012</strain>
    </source>
</reference>
<comment type="caution">
    <text evidence="4">The sequence shown here is derived from an EMBL/GenBank/DDBJ whole genome shotgun (WGS) entry which is preliminary data.</text>
</comment>
<feature type="signal peptide" evidence="3">
    <location>
        <begin position="1"/>
        <end position="27"/>
    </location>
</feature>
<evidence type="ECO:0000256" key="1">
    <source>
        <dbReference type="ARBA" id="ARBA00022729"/>
    </source>
</evidence>
<dbReference type="PANTHER" id="PTHR48148:SF3">
    <property type="entry name" value="KERATINOCYTE PROLINE-RICH PROTEIN"/>
    <property type="match status" value="1"/>
</dbReference>
<organism evidence="4 5">
    <name type="scientific">Tautonia sociabilis</name>
    <dbReference type="NCBI Taxonomy" id="2080755"/>
    <lineage>
        <taxon>Bacteria</taxon>
        <taxon>Pseudomonadati</taxon>
        <taxon>Planctomycetota</taxon>
        <taxon>Planctomycetia</taxon>
        <taxon>Isosphaerales</taxon>
        <taxon>Isosphaeraceae</taxon>
        <taxon>Tautonia</taxon>
    </lineage>
</organism>
<reference evidence="4 5" key="2">
    <citation type="submission" date="2019-01" db="EMBL/GenBank/DDBJ databases">
        <title>Tautonia sociabilis, a novel thermotolerant planctomycete of Isosphaeraceae family, isolated from a 4000 m deep subterranean habitat.</title>
        <authorList>
            <person name="Kovaleva O.L."/>
            <person name="Elcheninov A.G."/>
            <person name="Van Heerden E."/>
            <person name="Toshchakov S.V."/>
            <person name="Novikov A."/>
            <person name="Bonch-Osmolovskaya E.A."/>
            <person name="Kublanov I.V."/>
        </authorList>
    </citation>
    <scope>NUCLEOTIDE SEQUENCE [LARGE SCALE GENOMIC DNA]</scope>
    <source>
        <strain evidence="4 5">GM2012</strain>
    </source>
</reference>
<dbReference type="Proteomes" id="UP000280296">
    <property type="component" value="Unassembled WGS sequence"/>
</dbReference>
<feature type="region of interest" description="Disordered" evidence="2">
    <location>
        <begin position="320"/>
        <end position="358"/>
    </location>
</feature>
<dbReference type="CDD" id="cd16325">
    <property type="entry name" value="LolA"/>
    <property type="match status" value="1"/>
</dbReference>
<keyword evidence="1 3" id="KW-0732">Signal</keyword>
<proteinExistence type="predicted"/>
<evidence type="ECO:0008006" key="6">
    <source>
        <dbReference type="Google" id="ProtNLM"/>
    </source>
</evidence>
<dbReference type="PANTHER" id="PTHR48148">
    <property type="entry name" value="KERATINOCYTE PROLINE-RICH PROTEIN"/>
    <property type="match status" value="1"/>
</dbReference>